<dbReference type="EMBL" id="DWUR01000120">
    <property type="protein sequence ID" value="HJD49925.1"/>
    <property type="molecule type" value="Genomic_DNA"/>
</dbReference>
<dbReference type="Proteomes" id="UP000823907">
    <property type="component" value="Unassembled WGS sequence"/>
</dbReference>
<feature type="compositionally biased region" description="Basic residues" evidence="1">
    <location>
        <begin position="104"/>
        <end position="136"/>
    </location>
</feature>
<reference evidence="2" key="1">
    <citation type="journal article" date="2021" name="PeerJ">
        <title>Extensive microbial diversity within the chicken gut microbiome revealed by metagenomics and culture.</title>
        <authorList>
            <person name="Gilroy R."/>
            <person name="Ravi A."/>
            <person name="Getino M."/>
            <person name="Pursley I."/>
            <person name="Horton D.L."/>
            <person name="Alikhan N.F."/>
            <person name="Baker D."/>
            <person name="Gharbi K."/>
            <person name="Hall N."/>
            <person name="Watson M."/>
            <person name="Adriaenssens E.M."/>
            <person name="Foster-Nyarko E."/>
            <person name="Jarju S."/>
            <person name="Secka A."/>
            <person name="Antonio M."/>
            <person name="Oren A."/>
            <person name="Chaudhuri R.R."/>
            <person name="La Ragione R."/>
            <person name="Hildebrand F."/>
            <person name="Pallen M.J."/>
        </authorList>
    </citation>
    <scope>NUCLEOTIDE SEQUENCE</scope>
    <source>
        <strain evidence="2">5925</strain>
    </source>
</reference>
<gene>
    <name evidence="2" type="ORF">H9907_07550</name>
</gene>
<accession>A0A9D2ZRE7</accession>
<evidence type="ECO:0000313" key="3">
    <source>
        <dbReference type="Proteomes" id="UP000823907"/>
    </source>
</evidence>
<comment type="caution">
    <text evidence="2">The sequence shown here is derived from an EMBL/GenBank/DDBJ whole genome shotgun (WGS) entry which is preliminary data.</text>
</comment>
<dbReference type="AlphaFoldDB" id="A0A9D2ZRE7"/>
<protein>
    <submittedName>
        <fullName evidence="2">DNA topoisomerase I</fullName>
    </submittedName>
</protein>
<dbReference type="Pfam" id="PF13368">
    <property type="entry name" value="Toprim_C_rpt"/>
    <property type="match status" value="1"/>
</dbReference>
<feature type="non-terminal residue" evidence="2">
    <location>
        <position position="1"/>
    </location>
</feature>
<evidence type="ECO:0000313" key="2">
    <source>
        <dbReference type="EMBL" id="HJD49925.1"/>
    </source>
</evidence>
<name>A0A9D2ZRE7_9CORY</name>
<proteinExistence type="predicted"/>
<feature type="compositionally biased region" description="Basic and acidic residues" evidence="1">
    <location>
        <begin position="86"/>
        <end position="96"/>
    </location>
</feature>
<feature type="region of interest" description="Disordered" evidence="1">
    <location>
        <begin position="22"/>
        <end position="136"/>
    </location>
</feature>
<reference evidence="2" key="2">
    <citation type="submission" date="2021-04" db="EMBL/GenBank/DDBJ databases">
        <authorList>
            <person name="Gilroy R."/>
        </authorList>
    </citation>
    <scope>NUCLEOTIDE SEQUENCE</scope>
    <source>
        <strain evidence="2">5925</strain>
    </source>
</reference>
<evidence type="ECO:0000256" key="1">
    <source>
        <dbReference type="SAM" id="MobiDB-lite"/>
    </source>
</evidence>
<organism evidence="2 3">
    <name type="scientific">Candidatus Corynebacterium intestinavium</name>
    <dbReference type="NCBI Taxonomy" id="2838531"/>
    <lineage>
        <taxon>Bacteria</taxon>
        <taxon>Bacillati</taxon>
        <taxon>Actinomycetota</taxon>
        <taxon>Actinomycetes</taxon>
        <taxon>Mycobacteriales</taxon>
        <taxon>Corynebacteriaceae</taxon>
        <taxon>Corynebacterium</taxon>
    </lineage>
</organism>
<sequence length="136" mass="14714">SLGSEEELFTITLDEARRIYAEPKRRGRAAAKPPLKRLGDNDVSGKPMSVKEGRFGPYVTDGTTNASLRRGDTPETLTDARANELLSERRAKDAEKAAAGPAKSTRKSTKKTAKKAAKKATKRSTKKTAKKAAKKA</sequence>
<dbReference type="InterPro" id="IPR025589">
    <property type="entry name" value="Toprim_C_rpt"/>
</dbReference>